<evidence type="ECO:0000259" key="4">
    <source>
        <dbReference type="PROSITE" id="PS51898"/>
    </source>
</evidence>
<protein>
    <submittedName>
        <fullName evidence="5">Integrase/recombinase XerD</fullName>
    </submittedName>
</protein>
<evidence type="ECO:0000313" key="5">
    <source>
        <dbReference type="EMBL" id="PWJ52984.1"/>
    </source>
</evidence>
<dbReference type="InterPro" id="IPR002104">
    <property type="entry name" value="Integrase_catalytic"/>
</dbReference>
<dbReference type="PROSITE" id="PS51898">
    <property type="entry name" value="TYR_RECOMBINASE"/>
    <property type="match status" value="1"/>
</dbReference>
<proteinExistence type="inferred from homology"/>
<dbReference type="Pfam" id="PF00589">
    <property type="entry name" value="Phage_integrase"/>
    <property type="match status" value="1"/>
</dbReference>
<sequence>DRGVLGPVPLGEPASLQAHPRSMITPTGGRSYFRWLQHEGHAGATPLGDVRPPRARHAQRRDYSAEEAEAIFEVAQGRARSGEWRDVLDITLLAVLRFTGARCAEVAGLQVDELDLARRNVSVLGKGSKRRSVPLPRRLVVVLERYLAEVRPLLPASSFLFPALRHGGAPTGRERSISTHFLRQVVVRYGEAAGVGGPHHPHRWRHTYATHLLRSGVDVVVVRDLMGHTSVATTSVYLHLLREDMRDGVEKAFP</sequence>
<comment type="caution">
    <text evidence="5">The sequence shown here is derived from an EMBL/GenBank/DDBJ whole genome shotgun (WGS) entry which is preliminary data.</text>
</comment>
<dbReference type="PANTHER" id="PTHR30349">
    <property type="entry name" value="PHAGE INTEGRASE-RELATED"/>
    <property type="match status" value="1"/>
</dbReference>
<feature type="non-terminal residue" evidence="5">
    <location>
        <position position="1"/>
    </location>
</feature>
<feature type="domain" description="Tyr recombinase" evidence="4">
    <location>
        <begin position="58"/>
        <end position="250"/>
    </location>
</feature>
<evidence type="ECO:0000256" key="2">
    <source>
        <dbReference type="ARBA" id="ARBA00023125"/>
    </source>
</evidence>
<keyword evidence="2" id="KW-0238">DNA-binding</keyword>
<dbReference type="InterPro" id="IPR050090">
    <property type="entry name" value="Tyrosine_recombinase_XerCD"/>
</dbReference>
<evidence type="ECO:0000256" key="3">
    <source>
        <dbReference type="ARBA" id="ARBA00023172"/>
    </source>
</evidence>
<gene>
    <name evidence="5" type="ORF">BXY45_1151</name>
</gene>
<accession>A0A316A844</accession>
<organism evidence="5 6">
    <name type="scientific">Quadrisphaera granulorum</name>
    <dbReference type="NCBI Taxonomy" id="317664"/>
    <lineage>
        <taxon>Bacteria</taxon>
        <taxon>Bacillati</taxon>
        <taxon>Actinomycetota</taxon>
        <taxon>Actinomycetes</taxon>
        <taxon>Kineosporiales</taxon>
        <taxon>Kineosporiaceae</taxon>
        <taxon>Quadrisphaera</taxon>
    </lineage>
</organism>
<evidence type="ECO:0000256" key="1">
    <source>
        <dbReference type="ARBA" id="ARBA00008857"/>
    </source>
</evidence>
<dbReference type="AlphaFoldDB" id="A0A316A844"/>
<dbReference type="EMBL" id="QGDQ01000015">
    <property type="protein sequence ID" value="PWJ52984.1"/>
    <property type="molecule type" value="Genomic_DNA"/>
</dbReference>
<keyword evidence="3" id="KW-0233">DNA recombination</keyword>
<dbReference type="Gene3D" id="1.10.443.10">
    <property type="entry name" value="Intergrase catalytic core"/>
    <property type="match status" value="1"/>
</dbReference>
<reference evidence="5 6" key="1">
    <citation type="submission" date="2018-03" db="EMBL/GenBank/DDBJ databases">
        <title>Genomic Encyclopedia of Archaeal and Bacterial Type Strains, Phase II (KMG-II): from individual species to whole genera.</title>
        <authorList>
            <person name="Goeker M."/>
        </authorList>
    </citation>
    <scope>NUCLEOTIDE SEQUENCE [LARGE SCALE GENOMIC DNA]</scope>
    <source>
        <strain evidence="5 6">DSM 44889</strain>
    </source>
</reference>
<dbReference type="GO" id="GO:0015074">
    <property type="term" value="P:DNA integration"/>
    <property type="evidence" value="ECO:0007669"/>
    <property type="project" value="InterPro"/>
</dbReference>
<dbReference type="InterPro" id="IPR011010">
    <property type="entry name" value="DNA_brk_join_enz"/>
</dbReference>
<dbReference type="InterPro" id="IPR013762">
    <property type="entry name" value="Integrase-like_cat_sf"/>
</dbReference>
<name>A0A316A844_9ACTN</name>
<dbReference type="SUPFAM" id="SSF56349">
    <property type="entry name" value="DNA breaking-rejoining enzymes"/>
    <property type="match status" value="1"/>
</dbReference>
<dbReference type="Proteomes" id="UP000245469">
    <property type="component" value="Unassembled WGS sequence"/>
</dbReference>
<dbReference type="PANTHER" id="PTHR30349:SF41">
    <property type="entry name" value="INTEGRASE_RECOMBINASE PROTEIN MJ0367-RELATED"/>
    <property type="match status" value="1"/>
</dbReference>
<dbReference type="GO" id="GO:0006310">
    <property type="term" value="P:DNA recombination"/>
    <property type="evidence" value="ECO:0007669"/>
    <property type="project" value="UniProtKB-KW"/>
</dbReference>
<dbReference type="GO" id="GO:0003677">
    <property type="term" value="F:DNA binding"/>
    <property type="evidence" value="ECO:0007669"/>
    <property type="project" value="UniProtKB-KW"/>
</dbReference>
<evidence type="ECO:0000313" key="6">
    <source>
        <dbReference type="Proteomes" id="UP000245469"/>
    </source>
</evidence>
<keyword evidence="6" id="KW-1185">Reference proteome</keyword>
<comment type="similarity">
    <text evidence="1">Belongs to the 'phage' integrase family.</text>
</comment>